<keyword evidence="3" id="KW-1185">Reference proteome</keyword>
<dbReference type="Proteomes" id="UP000299102">
    <property type="component" value="Unassembled WGS sequence"/>
</dbReference>
<name>A0A4C1TWJ0_EUMVA</name>
<feature type="compositionally biased region" description="Polar residues" evidence="1">
    <location>
        <begin position="38"/>
        <end position="51"/>
    </location>
</feature>
<comment type="caution">
    <text evidence="2">The sequence shown here is derived from an EMBL/GenBank/DDBJ whole genome shotgun (WGS) entry which is preliminary data.</text>
</comment>
<evidence type="ECO:0000313" key="3">
    <source>
        <dbReference type="Proteomes" id="UP000299102"/>
    </source>
</evidence>
<dbReference type="AlphaFoldDB" id="A0A4C1TWJ0"/>
<feature type="region of interest" description="Disordered" evidence="1">
    <location>
        <begin position="1"/>
        <end position="51"/>
    </location>
</feature>
<accession>A0A4C1TWJ0</accession>
<proteinExistence type="predicted"/>
<gene>
    <name evidence="2" type="ORF">EVAR_93827_1</name>
</gene>
<protein>
    <submittedName>
        <fullName evidence="2">Uncharacterized protein</fullName>
    </submittedName>
</protein>
<dbReference type="EMBL" id="BGZK01000097">
    <property type="protein sequence ID" value="GBP18425.1"/>
    <property type="molecule type" value="Genomic_DNA"/>
</dbReference>
<evidence type="ECO:0000256" key="1">
    <source>
        <dbReference type="SAM" id="MobiDB-lite"/>
    </source>
</evidence>
<reference evidence="2 3" key="1">
    <citation type="journal article" date="2019" name="Commun. Biol.">
        <title>The bagworm genome reveals a unique fibroin gene that provides high tensile strength.</title>
        <authorList>
            <person name="Kono N."/>
            <person name="Nakamura H."/>
            <person name="Ohtoshi R."/>
            <person name="Tomita M."/>
            <person name="Numata K."/>
            <person name="Arakawa K."/>
        </authorList>
    </citation>
    <scope>NUCLEOTIDE SEQUENCE [LARGE SCALE GENOMIC DNA]</scope>
</reference>
<feature type="compositionally biased region" description="Basic and acidic residues" evidence="1">
    <location>
        <begin position="8"/>
        <end position="37"/>
    </location>
</feature>
<sequence length="151" mass="16891">MLSRRCHLVGDEGRQQPPTRRSDPSKRNKDDIVRESRPTISDATRSQTRRTSAFRHYVRPYGKTVVRRDVCTSNCKTTEARTPSKFPLYGSSNPEQSDILKSLVGFSTPPLILRGRPTSRICFVTSRPLRGEVCFCPSAVFIGFVGKATSG</sequence>
<organism evidence="2 3">
    <name type="scientific">Eumeta variegata</name>
    <name type="common">Bagworm moth</name>
    <name type="synonym">Eumeta japonica</name>
    <dbReference type="NCBI Taxonomy" id="151549"/>
    <lineage>
        <taxon>Eukaryota</taxon>
        <taxon>Metazoa</taxon>
        <taxon>Ecdysozoa</taxon>
        <taxon>Arthropoda</taxon>
        <taxon>Hexapoda</taxon>
        <taxon>Insecta</taxon>
        <taxon>Pterygota</taxon>
        <taxon>Neoptera</taxon>
        <taxon>Endopterygota</taxon>
        <taxon>Lepidoptera</taxon>
        <taxon>Glossata</taxon>
        <taxon>Ditrysia</taxon>
        <taxon>Tineoidea</taxon>
        <taxon>Psychidae</taxon>
        <taxon>Oiketicinae</taxon>
        <taxon>Eumeta</taxon>
    </lineage>
</organism>
<evidence type="ECO:0000313" key="2">
    <source>
        <dbReference type="EMBL" id="GBP18425.1"/>
    </source>
</evidence>